<keyword evidence="1" id="KW-0472">Membrane</keyword>
<accession>A0A6J1N500</accession>
<dbReference type="AlphaFoldDB" id="A0A6J1N500"/>
<dbReference type="RefSeq" id="XP_023940167.2">
    <property type="nucleotide sequence ID" value="XM_024084399.2"/>
</dbReference>
<dbReference type="GeneID" id="112047315"/>
<evidence type="ECO:0000256" key="1">
    <source>
        <dbReference type="SAM" id="Phobius"/>
    </source>
</evidence>
<evidence type="ECO:0000313" key="4">
    <source>
        <dbReference type="RefSeq" id="XP_023940167.2"/>
    </source>
</evidence>
<dbReference type="KEGG" id="bany:112047315"/>
<gene>
    <name evidence="4" type="primary">LOC112047315</name>
</gene>
<sequence length="270" mass="31976">MFTLLLQFILFIYPLFVNGINCLCGENITWSHKVNMEDVFGMWYGVGYAQHFPDRTNIPNEVGCVSLYITDVNEYEDNWHDWSLQHRNYSSENWQSSKSNPWSQNSMAGSWPELWMRRIKRNVVGQKRVRVLWNEDGRTLEQTYLYYEEEPGLWTAEVLRPMEKELISRGIDVWYPDETPRHPDVIRLIEVTPPMVILNHCSEVGNGGIFTLILRRSPATVHRWEWYHYQQQFYRSELPNVYRFSTICSGCIVNNSLIVVIICFVSLFVF</sequence>
<keyword evidence="1" id="KW-1133">Transmembrane helix</keyword>
<dbReference type="Proteomes" id="UP001652582">
    <property type="component" value="Chromosome 4"/>
</dbReference>
<protein>
    <submittedName>
        <fullName evidence="4">Uncharacterized protein LOC112047315</fullName>
    </submittedName>
</protein>
<feature type="transmembrane region" description="Helical" evidence="1">
    <location>
        <begin position="252"/>
        <end position="269"/>
    </location>
</feature>
<name>A0A6J1N500_BICAN</name>
<evidence type="ECO:0000313" key="3">
    <source>
        <dbReference type="Proteomes" id="UP001652582"/>
    </source>
</evidence>
<keyword evidence="2" id="KW-0732">Signal</keyword>
<reference evidence="4" key="1">
    <citation type="submission" date="2025-08" db="UniProtKB">
        <authorList>
            <consortium name="RefSeq"/>
        </authorList>
    </citation>
    <scope>IDENTIFICATION</scope>
</reference>
<dbReference type="OrthoDB" id="7382455at2759"/>
<evidence type="ECO:0000256" key="2">
    <source>
        <dbReference type="SAM" id="SignalP"/>
    </source>
</evidence>
<keyword evidence="3" id="KW-1185">Reference proteome</keyword>
<proteinExistence type="predicted"/>
<feature type="chain" id="PRO_5045899836" evidence="2">
    <location>
        <begin position="20"/>
        <end position="270"/>
    </location>
</feature>
<organism evidence="3 4">
    <name type="scientific">Bicyclus anynana</name>
    <name type="common">Squinting bush brown butterfly</name>
    <dbReference type="NCBI Taxonomy" id="110368"/>
    <lineage>
        <taxon>Eukaryota</taxon>
        <taxon>Metazoa</taxon>
        <taxon>Ecdysozoa</taxon>
        <taxon>Arthropoda</taxon>
        <taxon>Hexapoda</taxon>
        <taxon>Insecta</taxon>
        <taxon>Pterygota</taxon>
        <taxon>Neoptera</taxon>
        <taxon>Endopterygota</taxon>
        <taxon>Lepidoptera</taxon>
        <taxon>Glossata</taxon>
        <taxon>Ditrysia</taxon>
        <taxon>Papilionoidea</taxon>
        <taxon>Nymphalidae</taxon>
        <taxon>Satyrinae</taxon>
        <taxon>Satyrini</taxon>
        <taxon>Mycalesina</taxon>
        <taxon>Bicyclus</taxon>
    </lineage>
</organism>
<feature type="signal peptide" evidence="2">
    <location>
        <begin position="1"/>
        <end position="19"/>
    </location>
</feature>
<keyword evidence="1" id="KW-0812">Transmembrane</keyword>